<comment type="similarity">
    <text evidence="9">In the C-terminal section; belongs to the helicase family. RecG subfamily.</text>
</comment>
<dbReference type="InterPro" id="IPR047112">
    <property type="entry name" value="RecG/Mfd"/>
</dbReference>
<evidence type="ECO:0000256" key="4">
    <source>
        <dbReference type="ARBA" id="ARBA00022801"/>
    </source>
</evidence>
<dbReference type="EMBL" id="ACNN01000020">
    <property type="protein sequence ID" value="EEN82690.1"/>
    <property type="molecule type" value="Genomic_DNA"/>
</dbReference>
<comment type="caution">
    <text evidence="12">The sequence shown here is derived from an EMBL/GenBank/DDBJ whole genome shotgun (WGS) entry which is preliminary data.</text>
</comment>
<dbReference type="InterPro" id="IPR037235">
    <property type="entry name" value="TRCF-like_C_D7"/>
</dbReference>
<dbReference type="NCBIfam" id="TIGR00580">
    <property type="entry name" value="mfd"/>
    <property type="match status" value="1"/>
</dbReference>
<dbReference type="Gene3D" id="3.30.2060.10">
    <property type="entry name" value="Penicillin-binding protein 1b domain"/>
    <property type="match status" value="1"/>
</dbReference>
<dbReference type="Pfam" id="PF00270">
    <property type="entry name" value="DEAD"/>
    <property type="match status" value="1"/>
</dbReference>
<dbReference type="Pfam" id="PF17757">
    <property type="entry name" value="UvrB_inter"/>
    <property type="match status" value="1"/>
</dbReference>
<dbReference type="Gene3D" id="2.40.10.170">
    <property type="match status" value="1"/>
</dbReference>
<dbReference type="SUPFAM" id="SSF141259">
    <property type="entry name" value="CarD-like"/>
    <property type="match status" value="1"/>
</dbReference>
<reference evidence="12 13" key="1">
    <citation type="submission" date="2009-04" db="EMBL/GenBank/DDBJ databases">
        <authorList>
            <person name="Sebastian Y."/>
            <person name="Madupu R."/>
            <person name="Durkin A.S."/>
            <person name="Torralba M."/>
            <person name="Methe B."/>
            <person name="Sutton G.G."/>
            <person name="Strausberg R.L."/>
            <person name="Nelson K.E."/>
        </authorList>
    </citation>
    <scope>NUCLEOTIDE SEQUENCE [LARGE SCALE GENOMIC DNA]</scope>
    <source>
        <strain evidence="13">ATCC 35406 / BCRC 14492 / JCM 8526 / NCTC 13058 / HG 370</strain>
    </source>
</reference>
<dbReference type="GO" id="GO:0006355">
    <property type="term" value="P:regulation of DNA-templated transcription"/>
    <property type="evidence" value="ECO:0007669"/>
    <property type="project" value="UniProtKB-UniRule"/>
</dbReference>
<evidence type="ECO:0000313" key="13">
    <source>
        <dbReference type="Proteomes" id="UP000004295"/>
    </source>
</evidence>
<evidence type="ECO:0000256" key="3">
    <source>
        <dbReference type="ARBA" id="ARBA00022763"/>
    </source>
</evidence>
<feature type="domain" description="Helicase C-terminal" evidence="11">
    <location>
        <begin position="762"/>
        <end position="916"/>
    </location>
</feature>
<dbReference type="SMART" id="SM00490">
    <property type="entry name" value="HELICc"/>
    <property type="match status" value="1"/>
</dbReference>
<dbReference type="InterPro" id="IPR003711">
    <property type="entry name" value="CarD-like/TRCF_RID"/>
</dbReference>
<keyword evidence="6 9" id="KW-0067">ATP-binding</keyword>
<dbReference type="InterPro" id="IPR005118">
    <property type="entry name" value="TRCF_C"/>
</dbReference>
<dbReference type="InterPro" id="IPR011545">
    <property type="entry name" value="DEAD/DEAH_box_helicase_dom"/>
</dbReference>
<keyword evidence="5" id="KW-0347">Helicase</keyword>
<dbReference type="GO" id="GO:0003678">
    <property type="term" value="F:DNA helicase activity"/>
    <property type="evidence" value="ECO:0007669"/>
    <property type="project" value="TreeGrafter"/>
</dbReference>
<dbReference type="EC" id="3.6.4.-" evidence="9"/>
<dbReference type="PROSITE" id="PS51194">
    <property type="entry name" value="HELICASE_CTER"/>
    <property type="match status" value="1"/>
</dbReference>
<evidence type="ECO:0000256" key="7">
    <source>
        <dbReference type="ARBA" id="ARBA00023125"/>
    </source>
</evidence>
<gene>
    <name evidence="9 12" type="primary">mfd</name>
    <name evidence="12" type="ORF">POREN0001_0326</name>
</gene>
<keyword evidence="3 9" id="KW-0227">DNA damage</keyword>
<keyword evidence="2 9" id="KW-0547">Nucleotide-binding</keyword>
<evidence type="ECO:0000256" key="1">
    <source>
        <dbReference type="ARBA" id="ARBA00022490"/>
    </source>
</evidence>
<dbReference type="GO" id="GO:0000716">
    <property type="term" value="P:transcription-coupled nucleotide-excision repair, DNA damage recognition"/>
    <property type="evidence" value="ECO:0007669"/>
    <property type="project" value="UniProtKB-UniRule"/>
</dbReference>
<feature type="domain" description="Helicase ATP-binding" evidence="10">
    <location>
        <begin position="580"/>
        <end position="741"/>
    </location>
</feature>
<dbReference type="Pfam" id="PF02559">
    <property type="entry name" value="CarD_TRCF_RID"/>
    <property type="match status" value="1"/>
</dbReference>
<dbReference type="Gene3D" id="3.90.1150.50">
    <property type="entry name" value="Transcription-repair-coupling factor, D7 domain"/>
    <property type="match status" value="1"/>
</dbReference>
<evidence type="ECO:0000256" key="8">
    <source>
        <dbReference type="ARBA" id="ARBA00023204"/>
    </source>
</evidence>
<dbReference type="STRING" id="553175.POREN0001_0326"/>
<dbReference type="HAMAP" id="MF_00969">
    <property type="entry name" value="TRCF"/>
    <property type="match status" value="1"/>
</dbReference>
<dbReference type="InterPro" id="IPR041471">
    <property type="entry name" value="UvrB_inter"/>
</dbReference>
<comment type="function">
    <text evidence="9">Couples transcription and DNA repair by recognizing RNA polymerase (RNAP) stalled at DNA lesions. Mediates ATP-dependent release of RNAP and its truncated transcript from the DNA, and recruitment of nucleotide excision repair machinery to the damaged site.</text>
</comment>
<dbReference type="RefSeq" id="WP_004333593.1">
    <property type="nucleotide sequence ID" value="NZ_ACNN01000020.1"/>
</dbReference>
<dbReference type="GO" id="GO:0016787">
    <property type="term" value="F:hydrolase activity"/>
    <property type="evidence" value="ECO:0007669"/>
    <property type="project" value="UniProtKB-KW"/>
</dbReference>
<evidence type="ECO:0000256" key="9">
    <source>
        <dbReference type="HAMAP-Rule" id="MF_00969"/>
    </source>
</evidence>
<dbReference type="GeneID" id="93365316"/>
<dbReference type="PANTHER" id="PTHR47964">
    <property type="entry name" value="ATP-DEPENDENT DNA HELICASE HOMOLOG RECG, CHLOROPLASTIC"/>
    <property type="match status" value="1"/>
</dbReference>
<dbReference type="SMART" id="SM00982">
    <property type="entry name" value="TRCF"/>
    <property type="match status" value="1"/>
</dbReference>
<dbReference type="GO" id="GO:0003684">
    <property type="term" value="F:damaged DNA binding"/>
    <property type="evidence" value="ECO:0007669"/>
    <property type="project" value="InterPro"/>
</dbReference>
<evidence type="ECO:0000259" key="11">
    <source>
        <dbReference type="PROSITE" id="PS51194"/>
    </source>
</evidence>
<comment type="similarity">
    <text evidence="9">In the N-terminal section; belongs to the UvrB family.</text>
</comment>
<dbReference type="InterPro" id="IPR001650">
    <property type="entry name" value="Helicase_C-like"/>
</dbReference>
<proteinExistence type="inferred from homology"/>
<evidence type="ECO:0000259" key="10">
    <source>
        <dbReference type="PROSITE" id="PS51192"/>
    </source>
</evidence>
<sequence length="1123" mass="127473">MKQPLPPTSDPTELLFTSLREHPSIGSLAQTLSSIQTGEAIRYKGVTGSALAVIVAGLHIQETKQPLLIVANDEESAGYLYSDLIQILGRESVLFFPSSYRRHIRYGHTDAGSEVLRSELIARLSLGDCPIIVSHPFALAEGIPNANEVETHVRSLRVGQEVDRQQLRTWFVDEGFTITDYVYQPGEVAFRGSIVDIFAYNAERPIRLDFFDTEIESIRSFDIDTQLSHEKLEEVTLSSNLANMARGGQSLFSFLSQDYTLLFTDYEAALGRITQLYQEEAVLVEGEGFSSTEEMRAKLIALETLPQEIHGHRLILGMLPSGMEATKIVEFATLPQPLFHKNFDLLIEGLKHYKEKGYRVWFLTESIPQAERLREILSDLGEASLMPEPLPLTLHEGFEDADSAMVFLTDHQIFERYHKYRLQSDRIRTGGVSLSLKELKSFTPGDFIVHYDHGIGRFAGLFTQRDGEKQQEVVKIDYRDGAYILVSVHNLRKLSKYRNRDDEPPKLSELGGGAWNRLKERTKKRVKDIARDLIRLYAARRESEGFAFSPDSYLQHELEASFIYEETPDQLKAMEAVKQDMEQPRPMDRLICGDVGFGKTEIAIRAAFKAVADSKQVAVLVPTTILAYQHYRTFSERLKDLPVRVAYFSRAQSAKESKQLLEDLKEGKIDIVVGTHRLVGKNVQFKDLGLLVIDEEQKFGVAVKEKLRSLQVNVDTLTMSATPIPRTLQFSLMGTRDLSNILTPPRNRYPVATEVIRFDPEAIAEAINFELSRNGQVFFVHNRIDDIEGIARMIQQRIPDCRIAVGHGRMNQTELEQLFVSFSQHEFDVLVSTTIVENGIDVSNANTIIIDSAHHFGLSDLHQLRGRVGRSSRKAFCYLITPPMDLLPEASQRRLRAIESYSDLGSGIRIAMQDLDIRGAGNVFGSEQSGFIADLGFDAYHKVFDEAVREVKREEFEELFRDESAELAAEEDCPFESDLYLSLPPDYVPQDSERISLYRELDNLTTEEEVKEFRERLEDRFGRLSSQVEQLILVPILRRWGRSLGVQRIVLRSGVLYFFLPEDPDSPYYQGSLFGQLIAYASFHHRQCRLEESKKGLRMVRFSGISSVGEIITLIRTILGEQA</sequence>
<dbReference type="PANTHER" id="PTHR47964:SF1">
    <property type="entry name" value="ATP-DEPENDENT DNA HELICASE HOMOLOG RECG, CHLOROPLASTIC"/>
    <property type="match status" value="1"/>
</dbReference>
<dbReference type="AlphaFoldDB" id="C3JAT7"/>
<dbReference type="InterPro" id="IPR027417">
    <property type="entry name" value="P-loop_NTPase"/>
</dbReference>
<dbReference type="Pfam" id="PF00271">
    <property type="entry name" value="Helicase_C"/>
    <property type="match status" value="1"/>
</dbReference>
<dbReference type="SUPFAM" id="SSF143517">
    <property type="entry name" value="TRCF domain-like"/>
    <property type="match status" value="1"/>
</dbReference>
<dbReference type="GO" id="GO:0005524">
    <property type="term" value="F:ATP binding"/>
    <property type="evidence" value="ECO:0007669"/>
    <property type="project" value="UniProtKB-UniRule"/>
</dbReference>
<dbReference type="SUPFAM" id="SSF52540">
    <property type="entry name" value="P-loop containing nucleoside triphosphate hydrolases"/>
    <property type="match status" value="4"/>
</dbReference>
<dbReference type="GO" id="GO:0005737">
    <property type="term" value="C:cytoplasm"/>
    <property type="evidence" value="ECO:0007669"/>
    <property type="project" value="UniProtKB-SubCell"/>
</dbReference>
<dbReference type="SMART" id="SM01058">
    <property type="entry name" value="CarD_TRCF"/>
    <property type="match status" value="1"/>
</dbReference>
<dbReference type="Gene3D" id="3.40.50.300">
    <property type="entry name" value="P-loop containing nucleotide triphosphate hydrolases"/>
    <property type="match status" value="2"/>
</dbReference>
<dbReference type="Proteomes" id="UP000004295">
    <property type="component" value="Unassembled WGS sequence"/>
</dbReference>
<name>C3JAT7_POREA</name>
<organism evidence="12 13">
    <name type="scientific">Porphyromonas endodontalis (strain ATCC 35406 / DSM 24491 / JCM 8526 / CCUG 16442 / BCRC 14492 / NCTC 13058 / HG 370)</name>
    <name type="common">Bacteroides endodontalis</name>
    <dbReference type="NCBI Taxonomy" id="553175"/>
    <lineage>
        <taxon>Bacteria</taxon>
        <taxon>Pseudomonadati</taxon>
        <taxon>Bacteroidota</taxon>
        <taxon>Bacteroidia</taxon>
        <taxon>Bacteroidales</taxon>
        <taxon>Porphyromonadaceae</taxon>
        <taxon>Porphyromonas</taxon>
    </lineage>
</organism>
<dbReference type="InterPro" id="IPR036101">
    <property type="entry name" value="CarD-like/TRCF_RID_sf"/>
</dbReference>
<dbReference type="CDD" id="cd17991">
    <property type="entry name" value="DEXHc_TRCF"/>
    <property type="match status" value="1"/>
</dbReference>
<dbReference type="eggNOG" id="COG1197">
    <property type="taxonomic scope" value="Bacteria"/>
</dbReference>
<keyword evidence="13" id="KW-1185">Reference proteome</keyword>
<keyword evidence="1 9" id="KW-0963">Cytoplasm</keyword>
<keyword evidence="7 9" id="KW-0238">DNA-binding</keyword>
<keyword evidence="4 9" id="KW-0378">Hydrolase</keyword>
<dbReference type="SMART" id="SM00487">
    <property type="entry name" value="DEXDc"/>
    <property type="match status" value="1"/>
</dbReference>
<dbReference type="Pfam" id="PF03461">
    <property type="entry name" value="TRCF"/>
    <property type="match status" value="1"/>
</dbReference>
<comment type="subcellular location">
    <subcellularLocation>
        <location evidence="9">Cytoplasm</location>
    </subcellularLocation>
</comment>
<dbReference type="InterPro" id="IPR014001">
    <property type="entry name" value="Helicase_ATP-bd"/>
</dbReference>
<evidence type="ECO:0000256" key="5">
    <source>
        <dbReference type="ARBA" id="ARBA00022806"/>
    </source>
</evidence>
<keyword evidence="8 9" id="KW-0234">DNA repair</keyword>
<evidence type="ECO:0000256" key="2">
    <source>
        <dbReference type="ARBA" id="ARBA00022741"/>
    </source>
</evidence>
<evidence type="ECO:0000256" key="6">
    <source>
        <dbReference type="ARBA" id="ARBA00022840"/>
    </source>
</evidence>
<protein>
    <recommendedName>
        <fullName evidence="9">Transcription-repair-coupling factor</fullName>
        <shortName evidence="9">TRCF</shortName>
        <ecNumber evidence="9">3.6.4.-</ecNumber>
    </recommendedName>
</protein>
<dbReference type="PROSITE" id="PS51192">
    <property type="entry name" value="HELICASE_ATP_BIND_1"/>
    <property type="match status" value="1"/>
</dbReference>
<dbReference type="InterPro" id="IPR004576">
    <property type="entry name" value="Mfd"/>
</dbReference>
<accession>C3JAT7</accession>
<evidence type="ECO:0000313" key="12">
    <source>
        <dbReference type="EMBL" id="EEN82690.1"/>
    </source>
</evidence>